<protein>
    <submittedName>
        <fullName evidence="6">ABC transporter ATP-binding protein</fullName>
    </submittedName>
</protein>
<dbReference type="PROSITE" id="PS00211">
    <property type="entry name" value="ABC_TRANSPORTER_1"/>
    <property type="match status" value="1"/>
</dbReference>
<sequence length="419" mass="47791">MTYVLEVNNLEFGYMENKKVLNNVSFNIEKGKFVSIIGPNGCGKSTLINNLCNIYKPDSGKVLLDGKNIREYKTKELSRKISLVPQNTYIPYDFSVFDVVLMGRYPYISRFQNEKENDLEIVNECLKLTNIFELRDRSINKISGGERQRVIIARTLAQESEIIFLDEPTSHLDINHQIEILSLLKDFNKNKGTTVVLVIHDINLALRYSDDIILMDKGKILSQGVPKNVITRENIKKAYNLNSIVEENPYTDSIYIVPLQLNKAEEKIRKKKIHVIAGGGTGGEILSKLEEANFDITLGVINIGDSDWKLAKRLSIKVIEEQPFNEIGEIAFEKNMKSIEESEIVILSDVPYGRGNLKNLQSAYEGLKMGKKVYLIQKSKGYKRMDWTEKEEGEKLLFQMKKDGLIILNSIEDFIKIPG</sequence>
<dbReference type="Gene3D" id="3.40.50.300">
    <property type="entry name" value="P-loop containing nucleotide triphosphate hydrolases"/>
    <property type="match status" value="1"/>
</dbReference>
<keyword evidence="3 6" id="KW-0067">ATP-binding</keyword>
<dbReference type="InterPro" id="IPR027417">
    <property type="entry name" value="P-loop_NTPase"/>
</dbReference>
<dbReference type="GO" id="GO:0016887">
    <property type="term" value="F:ATP hydrolysis activity"/>
    <property type="evidence" value="ECO:0007669"/>
    <property type="project" value="InterPro"/>
</dbReference>
<evidence type="ECO:0000256" key="4">
    <source>
        <dbReference type="ARBA" id="ARBA00022967"/>
    </source>
</evidence>
<dbReference type="KEGG" id="spoa:EQM13_13095"/>
<keyword evidence="4" id="KW-1278">Translocase</keyword>
<evidence type="ECO:0000259" key="5">
    <source>
        <dbReference type="PROSITE" id="PS50893"/>
    </source>
</evidence>
<accession>A0A410QEW0</accession>
<dbReference type="RefSeq" id="WP_071139990.1">
    <property type="nucleotide sequence ID" value="NZ_CP035282.1"/>
</dbReference>
<evidence type="ECO:0000313" key="7">
    <source>
        <dbReference type="Proteomes" id="UP000287969"/>
    </source>
</evidence>
<dbReference type="Proteomes" id="UP000287969">
    <property type="component" value="Chromosome"/>
</dbReference>
<dbReference type="CDD" id="cd03214">
    <property type="entry name" value="ABC_Iron-Siderophores_B12_Hemin"/>
    <property type="match status" value="1"/>
</dbReference>
<dbReference type="InterPro" id="IPR017871">
    <property type="entry name" value="ABC_transporter-like_CS"/>
</dbReference>
<evidence type="ECO:0000256" key="3">
    <source>
        <dbReference type="ARBA" id="ARBA00022840"/>
    </source>
</evidence>
<dbReference type="Pfam" id="PF00005">
    <property type="entry name" value="ABC_tran"/>
    <property type="match status" value="1"/>
</dbReference>
<keyword evidence="7" id="KW-1185">Reference proteome</keyword>
<proteinExistence type="predicted"/>
<dbReference type="PROSITE" id="PS50893">
    <property type="entry name" value="ABC_TRANSPORTER_2"/>
    <property type="match status" value="1"/>
</dbReference>
<name>A0A410QEW0_9FIRM</name>
<reference evidence="7" key="1">
    <citation type="submission" date="2019-01" db="EMBL/GenBank/DDBJ databases">
        <title>Draft genomes of a novel of Sporanaerobacter strains.</title>
        <authorList>
            <person name="Ma S."/>
        </authorList>
    </citation>
    <scope>NUCLEOTIDE SEQUENCE [LARGE SCALE GENOMIC DNA]</scope>
    <source>
        <strain evidence="7">NJN-17</strain>
    </source>
</reference>
<dbReference type="SMART" id="SM00382">
    <property type="entry name" value="AAA"/>
    <property type="match status" value="1"/>
</dbReference>
<dbReference type="SUPFAM" id="SSF52540">
    <property type="entry name" value="P-loop containing nucleoside triphosphate hydrolases"/>
    <property type="match status" value="1"/>
</dbReference>
<dbReference type="AlphaFoldDB" id="A0A410QEW0"/>
<organism evidence="6 7">
    <name type="scientific">Acidilutibacter cellobiosedens</name>
    <dbReference type="NCBI Taxonomy" id="2507161"/>
    <lineage>
        <taxon>Bacteria</taxon>
        <taxon>Bacillati</taxon>
        <taxon>Bacillota</taxon>
        <taxon>Tissierellia</taxon>
        <taxon>Tissierellales</taxon>
        <taxon>Acidilutibacteraceae</taxon>
        <taxon>Acidilutibacter</taxon>
    </lineage>
</organism>
<evidence type="ECO:0000313" key="6">
    <source>
        <dbReference type="EMBL" id="QAT62434.1"/>
    </source>
</evidence>
<keyword evidence="2" id="KW-0547">Nucleotide-binding</keyword>
<feature type="domain" description="ABC transporter" evidence="5">
    <location>
        <begin position="5"/>
        <end position="242"/>
    </location>
</feature>
<gene>
    <name evidence="6" type="ORF">EQM13_13095</name>
</gene>
<dbReference type="InterPro" id="IPR003439">
    <property type="entry name" value="ABC_transporter-like_ATP-bd"/>
</dbReference>
<dbReference type="EMBL" id="CP035282">
    <property type="protein sequence ID" value="QAT62434.1"/>
    <property type="molecule type" value="Genomic_DNA"/>
</dbReference>
<dbReference type="PANTHER" id="PTHR42794">
    <property type="entry name" value="HEMIN IMPORT ATP-BINDING PROTEIN HMUV"/>
    <property type="match status" value="1"/>
</dbReference>
<evidence type="ECO:0000256" key="2">
    <source>
        <dbReference type="ARBA" id="ARBA00022741"/>
    </source>
</evidence>
<keyword evidence="1" id="KW-0813">Transport</keyword>
<dbReference type="OrthoDB" id="9787851at2"/>
<evidence type="ECO:0000256" key="1">
    <source>
        <dbReference type="ARBA" id="ARBA00022448"/>
    </source>
</evidence>
<dbReference type="GO" id="GO:0005524">
    <property type="term" value="F:ATP binding"/>
    <property type="evidence" value="ECO:0007669"/>
    <property type="project" value="UniProtKB-KW"/>
</dbReference>
<dbReference type="InterPro" id="IPR003593">
    <property type="entry name" value="AAA+_ATPase"/>
</dbReference>
<dbReference type="PANTHER" id="PTHR42794:SF1">
    <property type="entry name" value="HEMIN IMPORT ATP-BINDING PROTEIN HMUV"/>
    <property type="match status" value="1"/>
</dbReference>
<dbReference type="FunFam" id="3.40.50.300:FF:000134">
    <property type="entry name" value="Iron-enterobactin ABC transporter ATP-binding protein"/>
    <property type="match status" value="1"/>
</dbReference>